<sequence length="381" mass="42781">MHRLFFLFALLLSALSSRIGPRTIPALSSLQINNLISSPSTFSTHLPKILIPRVSSTPNNTLVRTYIVSTLTSLNWHVELDEFEWDTPVGKKSFANVIATKDPRASRRVALAAHYDSKYFAPPHDGFLGATDSAFSCALLLDLAETLNALMDERIKALDEDDDDDDEDTTLQLIFFDGEEAFVSWTDTDSIYGARHLAEHWQGTYLMSDSASLVSSSSNLTPRRLITTPQQTLLSTMEHLILLDLLGAPNPHIKSYYKDTAWLFARLKETEERLANLSAFGSDSDFKSYFRDLAPASSSVNLGYMGDDHVPFLKRGVPVLHLITEPFPTVWHKLTDDASALDQATMNRWNVLMRVFVAEYLGLKPAETKAREDQDHNRDEL</sequence>
<gene>
    <name evidence="5" type="ORF">BT96DRAFT_874949</name>
</gene>
<evidence type="ECO:0000313" key="6">
    <source>
        <dbReference type="Proteomes" id="UP000799118"/>
    </source>
</evidence>
<keyword evidence="3" id="KW-0732">Signal</keyword>
<comment type="similarity">
    <text evidence="3">Belongs to the peptidase M28 family.</text>
</comment>
<evidence type="ECO:0000256" key="2">
    <source>
        <dbReference type="ARBA" id="ARBA00023315"/>
    </source>
</evidence>
<name>A0A6A4ICX7_9AGAR</name>
<organism evidence="5 6">
    <name type="scientific">Gymnopus androsaceus JB14</name>
    <dbReference type="NCBI Taxonomy" id="1447944"/>
    <lineage>
        <taxon>Eukaryota</taxon>
        <taxon>Fungi</taxon>
        <taxon>Dikarya</taxon>
        <taxon>Basidiomycota</taxon>
        <taxon>Agaricomycotina</taxon>
        <taxon>Agaricomycetes</taxon>
        <taxon>Agaricomycetidae</taxon>
        <taxon>Agaricales</taxon>
        <taxon>Marasmiineae</taxon>
        <taxon>Omphalotaceae</taxon>
        <taxon>Gymnopus</taxon>
    </lineage>
</organism>
<dbReference type="GO" id="GO:0016603">
    <property type="term" value="F:glutaminyl-peptide cyclotransferase activity"/>
    <property type="evidence" value="ECO:0007669"/>
    <property type="project" value="InterPro"/>
</dbReference>
<dbReference type="Proteomes" id="UP000799118">
    <property type="component" value="Unassembled WGS sequence"/>
</dbReference>
<evidence type="ECO:0000259" key="4">
    <source>
        <dbReference type="Pfam" id="PF04389"/>
    </source>
</evidence>
<dbReference type="GO" id="GO:0008233">
    <property type="term" value="F:peptidase activity"/>
    <property type="evidence" value="ECO:0007669"/>
    <property type="project" value="UniProtKB-KW"/>
</dbReference>
<dbReference type="Gene3D" id="3.40.630.10">
    <property type="entry name" value="Zn peptidases"/>
    <property type="match status" value="1"/>
</dbReference>
<feature type="chain" id="PRO_5025715961" description="Peptide hydrolase" evidence="3">
    <location>
        <begin position="17"/>
        <end position="381"/>
    </location>
</feature>
<dbReference type="OrthoDB" id="3907302at2759"/>
<dbReference type="InterPro" id="IPR007484">
    <property type="entry name" value="Peptidase_M28"/>
</dbReference>
<keyword evidence="3" id="KW-0378">Hydrolase</keyword>
<dbReference type="InterPro" id="IPR040234">
    <property type="entry name" value="QC/QCL"/>
</dbReference>
<keyword evidence="1" id="KW-0808">Transferase</keyword>
<keyword evidence="3" id="KW-0479">Metal-binding</keyword>
<proteinExistence type="inferred from homology"/>
<keyword evidence="3" id="KW-0645">Protease</keyword>
<dbReference type="GO" id="GO:0008270">
    <property type="term" value="F:zinc ion binding"/>
    <property type="evidence" value="ECO:0007669"/>
    <property type="project" value="TreeGrafter"/>
</dbReference>
<dbReference type="AlphaFoldDB" id="A0A6A4ICX7"/>
<dbReference type="CDD" id="cd03880">
    <property type="entry name" value="M28_QC_like"/>
    <property type="match status" value="1"/>
</dbReference>
<dbReference type="InterPro" id="IPR037457">
    <property type="entry name" value="M28_QC"/>
</dbReference>
<evidence type="ECO:0000313" key="5">
    <source>
        <dbReference type="EMBL" id="KAE9406987.1"/>
    </source>
</evidence>
<feature type="domain" description="Peptidase M28" evidence="4">
    <location>
        <begin position="96"/>
        <end position="356"/>
    </location>
</feature>
<feature type="signal peptide" evidence="3">
    <location>
        <begin position="1"/>
        <end position="16"/>
    </location>
</feature>
<keyword evidence="2" id="KW-0012">Acyltransferase</keyword>
<dbReference type="EC" id="3.4.-.-" evidence="3"/>
<dbReference type="GO" id="GO:0006508">
    <property type="term" value="P:proteolysis"/>
    <property type="evidence" value="ECO:0007669"/>
    <property type="project" value="UniProtKB-KW"/>
</dbReference>
<dbReference type="PANTHER" id="PTHR12283:SF6">
    <property type="entry name" value="GLUTAMINYL-PEPTIDE CYCLOTRANSFERASE-RELATED"/>
    <property type="match status" value="1"/>
</dbReference>
<dbReference type="PANTHER" id="PTHR12283">
    <property type="entry name" value="GLUTAMINYL-PEPTIDE CYCLOTRANSFERASE"/>
    <property type="match status" value="1"/>
</dbReference>
<dbReference type="Pfam" id="PF04389">
    <property type="entry name" value="Peptidase_M28"/>
    <property type="match status" value="1"/>
</dbReference>
<evidence type="ECO:0000256" key="1">
    <source>
        <dbReference type="ARBA" id="ARBA00022679"/>
    </source>
</evidence>
<keyword evidence="6" id="KW-1185">Reference proteome</keyword>
<keyword evidence="3" id="KW-0862">Zinc</keyword>
<evidence type="ECO:0000256" key="3">
    <source>
        <dbReference type="RuleBase" id="RU361240"/>
    </source>
</evidence>
<dbReference type="SUPFAM" id="SSF53187">
    <property type="entry name" value="Zn-dependent exopeptidases"/>
    <property type="match status" value="1"/>
</dbReference>
<protein>
    <recommendedName>
        <fullName evidence="3">Peptide hydrolase</fullName>
        <ecNumber evidence="3">3.4.-.-</ecNumber>
    </recommendedName>
</protein>
<accession>A0A6A4ICX7</accession>
<reference evidence="5" key="1">
    <citation type="journal article" date="2019" name="Environ. Microbiol.">
        <title>Fungal ecological strategies reflected in gene transcription - a case study of two litter decomposers.</title>
        <authorList>
            <person name="Barbi F."/>
            <person name="Kohler A."/>
            <person name="Barry K."/>
            <person name="Baskaran P."/>
            <person name="Daum C."/>
            <person name="Fauchery L."/>
            <person name="Ihrmark K."/>
            <person name="Kuo A."/>
            <person name="LaButti K."/>
            <person name="Lipzen A."/>
            <person name="Morin E."/>
            <person name="Grigoriev I.V."/>
            <person name="Henrissat B."/>
            <person name="Lindahl B."/>
            <person name="Martin F."/>
        </authorList>
    </citation>
    <scope>NUCLEOTIDE SEQUENCE</scope>
    <source>
        <strain evidence="5">JB14</strain>
    </source>
</reference>
<dbReference type="EMBL" id="ML769398">
    <property type="protein sequence ID" value="KAE9406987.1"/>
    <property type="molecule type" value="Genomic_DNA"/>
</dbReference>